<evidence type="ECO:0000313" key="3">
    <source>
        <dbReference type="EMBL" id="TSE04151.1"/>
    </source>
</evidence>
<reference evidence="3 4" key="1">
    <citation type="submission" date="2019-07" db="EMBL/GenBank/DDBJ databases">
        <title>The draft genome sequence of Aquimarina algiphila M91.</title>
        <authorList>
            <person name="Meng X."/>
        </authorList>
    </citation>
    <scope>NUCLEOTIDE SEQUENCE [LARGE SCALE GENOMIC DNA]</scope>
    <source>
        <strain evidence="3 4">M91</strain>
    </source>
</reference>
<protein>
    <recommendedName>
        <fullName evidence="2">Signal transduction histidine kinase internal region domain-containing protein</fullName>
    </recommendedName>
</protein>
<evidence type="ECO:0000256" key="1">
    <source>
        <dbReference type="SAM" id="Phobius"/>
    </source>
</evidence>
<dbReference type="OrthoDB" id="9809908at2"/>
<dbReference type="Proteomes" id="UP000318833">
    <property type="component" value="Unassembled WGS sequence"/>
</dbReference>
<feature type="transmembrane region" description="Helical" evidence="1">
    <location>
        <begin position="9"/>
        <end position="32"/>
    </location>
</feature>
<keyword evidence="1" id="KW-0472">Membrane</keyword>
<accession>A0A554VBZ1</accession>
<dbReference type="Pfam" id="PF06580">
    <property type="entry name" value="His_kinase"/>
    <property type="match status" value="1"/>
</dbReference>
<dbReference type="InterPro" id="IPR036890">
    <property type="entry name" value="HATPase_C_sf"/>
</dbReference>
<feature type="transmembrane region" description="Helical" evidence="1">
    <location>
        <begin position="52"/>
        <end position="70"/>
    </location>
</feature>
<feature type="transmembrane region" description="Helical" evidence="1">
    <location>
        <begin position="82"/>
        <end position="108"/>
    </location>
</feature>
<proteinExistence type="predicted"/>
<evidence type="ECO:0000259" key="2">
    <source>
        <dbReference type="Pfam" id="PF06580"/>
    </source>
</evidence>
<dbReference type="GO" id="GO:0000155">
    <property type="term" value="F:phosphorelay sensor kinase activity"/>
    <property type="evidence" value="ECO:0007669"/>
    <property type="project" value="InterPro"/>
</dbReference>
<dbReference type="RefSeq" id="WP_143918683.1">
    <property type="nucleotide sequence ID" value="NZ_CANMIK010000037.1"/>
</dbReference>
<dbReference type="GO" id="GO:0016020">
    <property type="term" value="C:membrane"/>
    <property type="evidence" value="ECO:0007669"/>
    <property type="project" value="InterPro"/>
</dbReference>
<keyword evidence="4" id="KW-1185">Reference proteome</keyword>
<keyword evidence="1" id="KW-1133">Transmembrane helix</keyword>
<name>A0A554VBZ1_9FLAO</name>
<feature type="transmembrane region" description="Helical" evidence="1">
    <location>
        <begin position="133"/>
        <end position="149"/>
    </location>
</feature>
<comment type="caution">
    <text evidence="3">The sequence shown here is derived from an EMBL/GenBank/DDBJ whole genome shotgun (WGS) entry which is preliminary data.</text>
</comment>
<evidence type="ECO:0000313" key="4">
    <source>
        <dbReference type="Proteomes" id="UP000318833"/>
    </source>
</evidence>
<dbReference type="Gene3D" id="3.30.565.10">
    <property type="entry name" value="Histidine kinase-like ATPase, C-terminal domain"/>
    <property type="match status" value="1"/>
</dbReference>
<dbReference type="SUPFAM" id="SSF55874">
    <property type="entry name" value="ATPase domain of HSP90 chaperone/DNA topoisomerase II/histidine kinase"/>
    <property type="match status" value="1"/>
</dbReference>
<dbReference type="PANTHER" id="PTHR34220">
    <property type="entry name" value="SENSOR HISTIDINE KINASE YPDA"/>
    <property type="match status" value="1"/>
</dbReference>
<gene>
    <name evidence="3" type="ORF">FOF46_27315</name>
</gene>
<dbReference type="EMBL" id="VLNR01000087">
    <property type="protein sequence ID" value="TSE04151.1"/>
    <property type="molecule type" value="Genomic_DNA"/>
</dbReference>
<dbReference type="InterPro" id="IPR050640">
    <property type="entry name" value="Bact_2-comp_sensor_kinase"/>
</dbReference>
<feature type="domain" description="Signal transduction histidine kinase internal region" evidence="2">
    <location>
        <begin position="170"/>
        <end position="248"/>
    </location>
</feature>
<dbReference type="PANTHER" id="PTHR34220:SF7">
    <property type="entry name" value="SENSOR HISTIDINE KINASE YPDA"/>
    <property type="match status" value="1"/>
</dbReference>
<organism evidence="3 4">
    <name type="scientific">Aquimarina algiphila</name>
    <dbReference type="NCBI Taxonomy" id="2047982"/>
    <lineage>
        <taxon>Bacteria</taxon>
        <taxon>Pseudomonadati</taxon>
        <taxon>Bacteroidota</taxon>
        <taxon>Flavobacteriia</taxon>
        <taxon>Flavobacteriales</taxon>
        <taxon>Flavobacteriaceae</taxon>
        <taxon>Aquimarina</taxon>
    </lineage>
</organism>
<keyword evidence="1" id="KW-0812">Transmembrane</keyword>
<dbReference type="InterPro" id="IPR010559">
    <property type="entry name" value="Sig_transdc_His_kin_internal"/>
</dbReference>
<sequence>MKNYIDKKLFFILMGYVIAYKIVIILRVILFWFYEEKSFKNIELLTIIIRELTGAIFIVAPIVCLILFLTKIMIGYNYKWSYIIIIHFMMSWIYGFFISLFGEIYIAISKADITSFSGDKIIYNLIYFSSRDFLGYVGFVSIIYSYYYINRSTKMELQKAYLSQQLLTMKMEALKSQLNPHFLFNTLNSISALIKEDQKKAQDMIMYLGDLLRELLILKDENLITVDKELTILNKYLDIMKIRFSDHLSIDISIEKEIENVLIPTMIIQPIIENSLKHGYSYDVTNLKVQLNISKRENSLRLHIVNNGKALDLQKPTNGMGLKNIKDRLQTLYDANFDFILSSIPNNKGVETIITLPIV</sequence>
<dbReference type="AlphaFoldDB" id="A0A554VBZ1"/>